<evidence type="ECO:0000256" key="3">
    <source>
        <dbReference type="ARBA" id="ARBA00023015"/>
    </source>
</evidence>
<accession>A0A1I5VII2</accession>
<dbReference type="Gene3D" id="3.30.70.980">
    <property type="match status" value="2"/>
</dbReference>
<keyword evidence="3 6" id="KW-0805">Transcription regulation</keyword>
<dbReference type="GO" id="GO:0005829">
    <property type="term" value="C:cytosol"/>
    <property type="evidence" value="ECO:0007669"/>
    <property type="project" value="TreeGrafter"/>
</dbReference>
<evidence type="ECO:0000313" key="10">
    <source>
        <dbReference type="Proteomes" id="UP000198577"/>
    </source>
</evidence>
<dbReference type="InterPro" id="IPR002876">
    <property type="entry name" value="Transcrip_reg_TACO1-like"/>
</dbReference>
<keyword evidence="10" id="KW-1185">Reference proteome</keyword>
<dbReference type="PANTHER" id="PTHR12532">
    <property type="entry name" value="TRANSLATIONAL ACTIVATOR OF CYTOCHROME C OXIDASE 1"/>
    <property type="match status" value="1"/>
</dbReference>
<sequence length="241" mass="26752">MAGHSKWANIKHKKEKTDAQKGKLFTKLGREIAVAVKEGGSNPDTNPRLRDAIAKAKAANMPSENIMRTIKKAAGELEMVNYEEVTYEGYGPNGVAIIVEALTDNRNRTASDIRHIFERHGGNLGAAGCVAWMFDRKGVLVIEKNENINEEELMMHALEAGAEDISDEGDVFEIITAPSDFSDVREHLEKAGYSFVTAEIAMIPQNYVELNEEASSKVMSLIEKLEDHDDVQNVFTNLKME</sequence>
<dbReference type="GO" id="GO:0003677">
    <property type="term" value="F:DNA binding"/>
    <property type="evidence" value="ECO:0007669"/>
    <property type="project" value="UniProtKB-UniRule"/>
</dbReference>
<evidence type="ECO:0000313" key="9">
    <source>
        <dbReference type="EMBL" id="SFQ07172.1"/>
    </source>
</evidence>
<evidence type="ECO:0000256" key="1">
    <source>
        <dbReference type="ARBA" id="ARBA00008724"/>
    </source>
</evidence>
<evidence type="ECO:0000259" key="7">
    <source>
        <dbReference type="Pfam" id="PF01709"/>
    </source>
</evidence>
<feature type="domain" description="TACO1/YebC-like second and third" evidence="7">
    <location>
        <begin position="82"/>
        <end position="238"/>
    </location>
</feature>
<evidence type="ECO:0000256" key="4">
    <source>
        <dbReference type="ARBA" id="ARBA00023125"/>
    </source>
</evidence>
<dbReference type="FunFam" id="3.30.70.980:FF:000002">
    <property type="entry name" value="Probable transcriptional regulatory protein YebC"/>
    <property type="match status" value="1"/>
</dbReference>
<keyword evidence="2 6" id="KW-0963">Cytoplasm</keyword>
<dbReference type="InterPro" id="IPR048300">
    <property type="entry name" value="TACO1_YebC-like_2nd/3rd_dom"/>
</dbReference>
<comment type="similarity">
    <text evidence="1 6">Belongs to the TACO1 family.</text>
</comment>
<dbReference type="AlphaFoldDB" id="A0A1I5VII2"/>
<dbReference type="Pfam" id="PF20772">
    <property type="entry name" value="TACO1_YebC_N"/>
    <property type="match status" value="1"/>
</dbReference>
<comment type="subcellular location">
    <subcellularLocation>
        <location evidence="6">Cytoplasm</location>
    </subcellularLocation>
</comment>
<gene>
    <name evidence="9" type="ORF">SAMN05444406_11135</name>
</gene>
<dbReference type="Pfam" id="PF01709">
    <property type="entry name" value="Transcrip_reg"/>
    <property type="match status" value="1"/>
</dbReference>
<evidence type="ECO:0000256" key="2">
    <source>
        <dbReference type="ARBA" id="ARBA00022490"/>
    </source>
</evidence>
<dbReference type="NCBIfam" id="NF009044">
    <property type="entry name" value="PRK12378.1"/>
    <property type="match status" value="1"/>
</dbReference>
<keyword evidence="4 6" id="KW-0238">DNA-binding</keyword>
<dbReference type="InterPro" id="IPR029072">
    <property type="entry name" value="YebC-like"/>
</dbReference>
<dbReference type="RefSeq" id="WP_025747699.1">
    <property type="nucleotide sequence ID" value="NZ_FOXR01000011.1"/>
</dbReference>
<proteinExistence type="inferred from homology"/>
<reference evidence="9 10" key="1">
    <citation type="submission" date="2016-10" db="EMBL/GenBank/DDBJ databases">
        <authorList>
            <person name="de Groot N.N."/>
        </authorList>
    </citation>
    <scope>NUCLEOTIDE SEQUENCE [LARGE SCALE GENOMIC DNA]</scope>
    <source>
        <strain evidence="9 10">DSM 20678</strain>
    </source>
</reference>
<organism evidence="9 10">
    <name type="scientific">Caldicoprobacter faecalis</name>
    <dbReference type="NCBI Taxonomy" id="937334"/>
    <lineage>
        <taxon>Bacteria</taxon>
        <taxon>Bacillati</taxon>
        <taxon>Bacillota</taxon>
        <taxon>Clostridia</taxon>
        <taxon>Caldicoprobacterales</taxon>
        <taxon>Caldicoprobacteraceae</taxon>
        <taxon>Caldicoprobacter</taxon>
    </lineage>
</organism>
<dbReference type="InterPro" id="IPR026564">
    <property type="entry name" value="Transcrip_reg_TACO1-like_dom3"/>
</dbReference>
<dbReference type="Gene3D" id="1.10.10.200">
    <property type="match status" value="1"/>
</dbReference>
<dbReference type="NCBIfam" id="NF001030">
    <property type="entry name" value="PRK00110.1"/>
    <property type="match status" value="1"/>
</dbReference>
<evidence type="ECO:0000256" key="5">
    <source>
        <dbReference type="ARBA" id="ARBA00023163"/>
    </source>
</evidence>
<evidence type="ECO:0000259" key="8">
    <source>
        <dbReference type="Pfam" id="PF20772"/>
    </source>
</evidence>
<evidence type="ECO:0000256" key="6">
    <source>
        <dbReference type="HAMAP-Rule" id="MF_00693"/>
    </source>
</evidence>
<dbReference type="STRING" id="937334.SAMN05444406_11135"/>
<dbReference type="NCBIfam" id="TIGR01033">
    <property type="entry name" value="YebC/PmpR family DNA-binding transcriptional regulator"/>
    <property type="match status" value="1"/>
</dbReference>
<dbReference type="GO" id="GO:0006355">
    <property type="term" value="P:regulation of DNA-templated transcription"/>
    <property type="evidence" value="ECO:0007669"/>
    <property type="project" value="UniProtKB-UniRule"/>
</dbReference>
<dbReference type="HAMAP" id="MF_00693">
    <property type="entry name" value="Transcrip_reg_TACO1"/>
    <property type="match status" value="1"/>
</dbReference>
<name>A0A1I5VII2_9FIRM</name>
<dbReference type="InterPro" id="IPR049083">
    <property type="entry name" value="TACO1_YebC_N"/>
</dbReference>
<dbReference type="FunFam" id="1.10.10.200:FF:000002">
    <property type="entry name" value="Probable transcriptional regulatory protein CLM62_37755"/>
    <property type="match status" value="1"/>
</dbReference>
<dbReference type="Proteomes" id="UP000198577">
    <property type="component" value="Unassembled WGS sequence"/>
</dbReference>
<feature type="domain" description="TACO1/YebC-like N-terminal" evidence="8">
    <location>
        <begin position="5"/>
        <end position="76"/>
    </location>
</feature>
<dbReference type="OrthoDB" id="9781053at2"/>
<dbReference type="PANTHER" id="PTHR12532:SF6">
    <property type="entry name" value="TRANSCRIPTIONAL REGULATORY PROTEIN YEBC-RELATED"/>
    <property type="match status" value="1"/>
</dbReference>
<dbReference type="SUPFAM" id="SSF75625">
    <property type="entry name" value="YebC-like"/>
    <property type="match status" value="1"/>
</dbReference>
<protein>
    <recommendedName>
        <fullName evidence="6">Probable transcriptional regulatory protein SAMN05444406_11135</fullName>
    </recommendedName>
</protein>
<dbReference type="InterPro" id="IPR017856">
    <property type="entry name" value="Integrase-like_N"/>
</dbReference>
<keyword evidence="5 6" id="KW-0804">Transcription</keyword>
<dbReference type="EMBL" id="FOXR01000011">
    <property type="protein sequence ID" value="SFQ07172.1"/>
    <property type="molecule type" value="Genomic_DNA"/>
</dbReference>